<dbReference type="Proteomes" id="UP001208570">
    <property type="component" value="Unassembled WGS sequence"/>
</dbReference>
<comment type="caution">
    <text evidence="2">The sequence shown here is derived from an EMBL/GenBank/DDBJ whole genome shotgun (WGS) entry which is preliminary data.</text>
</comment>
<dbReference type="Gene3D" id="3.30.950.30">
    <property type="entry name" value="Schlafen, AAA domain"/>
    <property type="match status" value="1"/>
</dbReference>
<gene>
    <name evidence="2" type="ORF">LSH36_735g01054</name>
</gene>
<evidence type="ECO:0000313" key="3">
    <source>
        <dbReference type="Proteomes" id="UP001208570"/>
    </source>
</evidence>
<accession>A0AAD9J2F7</accession>
<name>A0AAD9J2F7_9ANNE</name>
<dbReference type="InterPro" id="IPR007421">
    <property type="entry name" value="Schlafen_AlbA_2_dom"/>
</dbReference>
<dbReference type="EMBL" id="JAODUP010000735">
    <property type="protein sequence ID" value="KAK2144735.1"/>
    <property type="molecule type" value="Genomic_DNA"/>
</dbReference>
<evidence type="ECO:0000313" key="2">
    <source>
        <dbReference type="EMBL" id="KAK2144735.1"/>
    </source>
</evidence>
<feature type="domain" description="Schlafen AlbA-2" evidence="1">
    <location>
        <begin position="28"/>
        <end position="186"/>
    </location>
</feature>
<dbReference type="InterPro" id="IPR038461">
    <property type="entry name" value="Schlafen_AlbA_2_dom_sf"/>
</dbReference>
<evidence type="ECO:0000259" key="1">
    <source>
        <dbReference type="Pfam" id="PF04326"/>
    </source>
</evidence>
<dbReference type="AlphaFoldDB" id="A0AAD9J2F7"/>
<keyword evidence="3" id="KW-1185">Reference proteome</keyword>
<dbReference type="InterPro" id="IPR029684">
    <property type="entry name" value="Schlafen"/>
</dbReference>
<proteinExistence type="predicted"/>
<protein>
    <recommendedName>
        <fullName evidence="1">Schlafen AlbA-2 domain-containing protein</fullName>
    </recommendedName>
</protein>
<dbReference type="PANTHER" id="PTHR12155">
    <property type="entry name" value="SCHLAFEN"/>
    <property type="match status" value="1"/>
</dbReference>
<sequence>MAHSNTCEIYELKQPRYYRYKSSIPFEEDTTHEFKCHTNLSKDELPPWTQIPESDKRTRNRVSKSLNAFLNSERAATVYLGISDDGRVIGLQLTIFKMDHIRFNLDDLFSRYNPTVERHRYSIEFIPVVEDDATDDEILKAVNFNPCNGVIDTQRARKHLLHTYKRCWCMADMVARSNNGILPPTYVVEIHIAAWDPSDTCNVNSVGHMNAPSYHEDECGKVYIRQQSASHQLSQRELYGIVRQNVNVYYSNMIRTLSEELKQLKSKRNDDIKPSK</sequence>
<dbReference type="Pfam" id="PF04326">
    <property type="entry name" value="SLFN_AlbA_2"/>
    <property type="match status" value="1"/>
</dbReference>
<reference evidence="2" key="1">
    <citation type="journal article" date="2023" name="Mol. Biol. Evol.">
        <title>Third-Generation Sequencing Reveals the Adaptive Role of the Epigenome in Three Deep-Sea Polychaetes.</title>
        <authorList>
            <person name="Perez M."/>
            <person name="Aroh O."/>
            <person name="Sun Y."/>
            <person name="Lan Y."/>
            <person name="Juniper S.K."/>
            <person name="Young C.R."/>
            <person name="Angers B."/>
            <person name="Qian P.Y."/>
        </authorList>
    </citation>
    <scope>NUCLEOTIDE SEQUENCE</scope>
    <source>
        <strain evidence="2">P08H-3</strain>
    </source>
</reference>
<organism evidence="2 3">
    <name type="scientific">Paralvinella palmiformis</name>
    <dbReference type="NCBI Taxonomy" id="53620"/>
    <lineage>
        <taxon>Eukaryota</taxon>
        <taxon>Metazoa</taxon>
        <taxon>Spiralia</taxon>
        <taxon>Lophotrochozoa</taxon>
        <taxon>Annelida</taxon>
        <taxon>Polychaeta</taxon>
        <taxon>Sedentaria</taxon>
        <taxon>Canalipalpata</taxon>
        <taxon>Terebellida</taxon>
        <taxon>Terebelliformia</taxon>
        <taxon>Alvinellidae</taxon>
        <taxon>Paralvinella</taxon>
    </lineage>
</organism>
<dbReference type="PANTHER" id="PTHR12155:SF41">
    <property type="entry name" value="SCHLAFEN ALBA-2 DOMAIN-CONTAINING PROTEIN"/>
    <property type="match status" value="1"/>
</dbReference>